<dbReference type="PROSITE" id="PS50076">
    <property type="entry name" value="DNAJ_2"/>
    <property type="match status" value="1"/>
</dbReference>
<name>A0A381VET6_9ZZZZ</name>
<dbReference type="InterPro" id="IPR001623">
    <property type="entry name" value="DnaJ_domain"/>
</dbReference>
<reference evidence="2" key="1">
    <citation type="submission" date="2018-05" db="EMBL/GenBank/DDBJ databases">
        <authorList>
            <person name="Lanie J.A."/>
            <person name="Ng W.-L."/>
            <person name="Kazmierczak K.M."/>
            <person name="Andrzejewski T.M."/>
            <person name="Davidsen T.M."/>
            <person name="Wayne K.J."/>
            <person name="Tettelin H."/>
            <person name="Glass J.I."/>
            <person name="Rusch D."/>
            <person name="Podicherti R."/>
            <person name="Tsui H.-C.T."/>
            <person name="Winkler M.E."/>
        </authorList>
    </citation>
    <scope>NUCLEOTIDE SEQUENCE</scope>
</reference>
<dbReference type="EMBL" id="UINC01008640">
    <property type="protein sequence ID" value="SVA38850.1"/>
    <property type="molecule type" value="Genomic_DNA"/>
</dbReference>
<dbReference type="CDD" id="cd06257">
    <property type="entry name" value="DnaJ"/>
    <property type="match status" value="1"/>
</dbReference>
<evidence type="ECO:0000313" key="2">
    <source>
        <dbReference type="EMBL" id="SVA38850.1"/>
    </source>
</evidence>
<dbReference type="InterPro" id="IPR036869">
    <property type="entry name" value="J_dom_sf"/>
</dbReference>
<organism evidence="2">
    <name type="scientific">marine metagenome</name>
    <dbReference type="NCBI Taxonomy" id="408172"/>
    <lineage>
        <taxon>unclassified sequences</taxon>
        <taxon>metagenomes</taxon>
        <taxon>ecological metagenomes</taxon>
    </lineage>
</organism>
<accession>A0A381VET6</accession>
<sequence>MNKSLINPFELLGIDEQSTLKDARKSYYNLAMICHPDQGGDEKNMKILANAYKFVELQLKSVNNVNQNIGEDLEKEFEKFNISVKAEILPMRDLFDLAHDDFNKKFNEKFQEKEEEKYEFAELVAGDPFSAGYGYLMDTDIKKEEEKEIPTTRQRFSSEIIIYNDPQLLPNTYGNNLRYDITDIKDFTENQGNLKMNDYHIAHRELENVPTDFKSNMDTPIKDLSKLVKLKEEERKKESASFKLQPQIELNFN</sequence>
<dbReference type="SMART" id="SM00271">
    <property type="entry name" value="DnaJ"/>
    <property type="match status" value="1"/>
</dbReference>
<gene>
    <name evidence="2" type="ORF">METZ01_LOCUS91704</name>
</gene>
<evidence type="ECO:0000259" key="1">
    <source>
        <dbReference type="PROSITE" id="PS50076"/>
    </source>
</evidence>
<proteinExistence type="predicted"/>
<feature type="domain" description="J" evidence="1">
    <location>
        <begin position="7"/>
        <end position="81"/>
    </location>
</feature>
<dbReference type="Pfam" id="PF00226">
    <property type="entry name" value="DnaJ"/>
    <property type="match status" value="1"/>
</dbReference>
<dbReference type="Gene3D" id="1.10.287.110">
    <property type="entry name" value="DnaJ domain"/>
    <property type="match status" value="1"/>
</dbReference>
<dbReference type="SUPFAM" id="SSF46565">
    <property type="entry name" value="Chaperone J-domain"/>
    <property type="match status" value="1"/>
</dbReference>
<protein>
    <recommendedName>
        <fullName evidence="1">J domain-containing protein</fullName>
    </recommendedName>
</protein>
<dbReference type="AlphaFoldDB" id="A0A381VET6"/>